<reference evidence="3" key="2">
    <citation type="journal article" date="2023" name="Plants (Basel)">
        <title>Annotation of the Turnera subulata (Passifloraceae) Draft Genome Reveals the S-Locus Evolved after the Divergence of Turneroideae from Passifloroideae in a Stepwise Manner.</title>
        <authorList>
            <person name="Henning P.M."/>
            <person name="Roalson E.H."/>
            <person name="Mir W."/>
            <person name="McCubbin A.G."/>
            <person name="Shore J.S."/>
        </authorList>
    </citation>
    <scope>NUCLEOTIDE SEQUENCE</scope>
    <source>
        <strain evidence="3">F60SS</strain>
    </source>
</reference>
<proteinExistence type="predicted"/>
<protein>
    <submittedName>
        <fullName evidence="3">Uncharacterized protein</fullName>
    </submittedName>
</protein>
<dbReference type="PANTHER" id="PTHR36804">
    <property type="entry name" value="OSJNBA0013K16.11 PROTEIN"/>
    <property type="match status" value="1"/>
</dbReference>
<dbReference type="AlphaFoldDB" id="A0A9Q0JMH7"/>
<organism evidence="3 4">
    <name type="scientific">Turnera subulata</name>
    <dbReference type="NCBI Taxonomy" id="218843"/>
    <lineage>
        <taxon>Eukaryota</taxon>
        <taxon>Viridiplantae</taxon>
        <taxon>Streptophyta</taxon>
        <taxon>Embryophyta</taxon>
        <taxon>Tracheophyta</taxon>
        <taxon>Spermatophyta</taxon>
        <taxon>Magnoliopsida</taxon>
        <taxon>eudicotyledons</taxon>
        <taxon>Gunneridae</taxon>
        <taxon>Pentapetalae</taxon>
        <taxon>rosids</taxon>
        <taxon>fabids</taxon>
        <taxon>Malpighiales</taxon>
        <taxon>Passifloraceae</taxon>
        <taxon>Turnera</taxon>
    </lineage>
</organism>
<keyword evidence="2" id="KW-0472">Membrane</keyword>
<reference evidence="3" key="1">
    <citation type="submission" date="2022-02" db="EMBL/GenBank/DDBJ databases">
        <authorList>
            <person name="Henning P.M."/>
            <person name="McCubbin A.G."/>
            <person name="Shore J.S."/>
        </authorList>
    </citation>
    <scope>NUCLEOTIDE SEQUENCE</scope>
    <source>
        <strain evidence="3">F60SS</strain>
        <tissue evidence="3">Leaves</tissue>
    </source>
</reference>
<comment type="caution">
    <text evidence="3">The sequence shown here is derived from an EMBL/GenBank/DDBJ whole genome shotgun (WGS) entry which is preliminary data.</text>
</comment>
<name>A0A9Q0JMH7_9ROSI</name>
<dbReference type="EMBL" id="JAKUCV010001446">
    <property type="protein sequence ID" value="KAJ4846332.1"/>
    <property type="molecule type" value="Genomic_DNA"/>
</dbReference>
<evidence type="ECO:0000256" key="1">
    <source>
        <dbReference type="SAM" id="MobiDB-lite"/>
    </source>
</evidence>
<accession>A0A9Q0JMH7</accession>
<evidence type="ECO:0000313" key="4">
    <source>
        <dbReference type="Proteomes" id="UP001141552"/>
    </source>
</evidence>
<dbReference type="PANTHER" id="PTHR36804:SF1">
    <property type="entry name" value="OS04G0585600 PROTEIN"/>
    <property type="match status" value="1"/>
</dbReference>
<dbReference type="Proteomes" id="UP001141552">
    <property type="component" value="Unassembled WGS sequence"/>
</dbReference>
<feature type="transmembrane region" description="Helical" evidence="2">
    <location>
        <begin position="97"/>
        <end position="119"/>
    </location>
</feature>
<evidence type="ECO:0000313" key="3">
    <source>
        <dbReference type="EMBL" id="KAJ4846332.1"/>
    </source>
</evidence>
<gene>
    <name evidence="3" type="ORF">Tsubulata_005926</name>
</gene>
<feature type="compositionally biased region" description="Basic and acidic residues" evidence="1">
    <location>
        <begin position="220"/>
        <end position="254"/>
    </location>
</feature>
<keyword evidence="2" id="KW-0812">Transmembrane</keyword>
<dbReference type="OrthoDB" id="2014574at2759"/>
<sequence>MVTLTFTPPSSPILLHPKPPLSPRRVHILVPSSKFLPLPFPQRNIRSGGICRAELSHDAPFAAAIGACLLSTLVLPTDVPPKDEDSDSAIDSTDTRFTVMGIISFIPYFNWLSWVFAWLDTGKRRYAFYALAYLAPYLRSNMALSPEESWLPIASIILGAIHVQLEASIRNGDIQGFQVFSDAAKFVTSVMQKRDNNLMGHQGESGQEREEYKNLPSTEEQTRDEIRWKGGPRHPSEHREHSHGGWDDDDNMKE</sequence>
<keyword evidence="4" id="KW-1185">Reference proteome</keyword>
<keyword evidence="2" id="KW-1133">Transmembrane helix</keyword>
<feature type="region of interest" description="Disordered" evidence="1">
    <location>
        <begin position="197"/>
        <end position="254"/>
    </location>
</feature>
<evidence type="ECO:0000256" key="2">
    <source>
        <dbReference type="SAM" id="Phobius"/>
    </source>
</evidence>